<dbReference type="Gene3D" id="1.20.1500.10">
    <property type="entry name" value="YheA/YmcA-like"/>
    <property type="match status" value="1"/>
</dbReference>
<reference evidence="1 2" key="1">
    <citation type="submission" date="2018-05" db="EMBL/GenBank/DDBJ databases">
        <title>Genomic Encyclopedia of Type Strains, Phase III (KMG-III): the genomes of soil and plant-associated and newly described type strains.</title>
        <authorList>
            <person name="Whitman W."/>
        </authorList>
    </citation>
    <scope>NUCLEOTIDE SEQUENCE [LARGE SCALE GENOMIC DNA]</scope>
    <source>
        <strain evidence="1 2">CECT 5696</strain>
    </source>
</reference>
<dbReference type="AlphaFoldDB" id="A0A2V2Z0U6"/>
<dbReference type="Pfam" id="PF06133">
    <property type="entry name" value="Com_YlbF"/>
    <property type="match status" value="1"/>
</dbReference>
<dbReference type="Proteomes" id="UP000246635">
    <property type="component" value="Unassembled WGS sequence"/>
</dbReference>
<dbReference type="PANTHER" id="PTHR38448:SF2">
    <property type="entry name" value="REGULATORY PROTEIN YLBF"/>
    <property type="match status" value="1"/>
</dbReference>
<dbReference type="OrthoDB" id="2157513at2"/>
<dbReference type="EMBL" id="QGTQ01000003">
    <property type="protein sequence ID" value="PWW06199.1"/>
    <property type="molecule type" value="Genomic_DNA"/>
</dbReference>
<dbReference type="RefSeq" id="WP_110042900.1">
    <property type="nucleotide sequence ID" value="NZ_CP054609.1"/>
</dbReference>
<dbReference type="SUPFAM" id="SSF158622">
    <property type="entry name" value="YheA/YmcA-like"/>
    <property type="match status" value="1"/>
</dbReference>
<proteinExistence type="predicted"/>
<organism evidence="1 2">
    <name type="scientific">Paenibacillus cellulosilyticus</name>
    <dbReference type="NCBI Taxonomy" id="375489"/>
    <lineage>
        <taxon>Bacteria</taxon>
        <taxon>Bacillati</taxon>
        <taxon>Bacillota</taxon>
        <taxon>Bacilli</taxon>
        <taxon>Bacillales</taxon>
        <taxon>Paenibacillaceae</taxon>
        <taxon>Paenibacillus</taxon>
    </lineage>
</organism>
<sequence length="166" mass="18168">MPTVEERFELDSVSYAEAEIMTDLDMTDIVLRAYELGEVINHSAEVADYLYWKSVVDQDAEVQAAAKLLAKAKELFQECERFGRFHPDYHAAKDRMREAQARLDTFEVVRSFKAAEQVVDTMLYDVSRLIADSVSESVKVPSNDPNPKGSGCGGGGSCGCGSGGCG</sequence>
<gene>
    <name evidence="1" type="ORF">DFQ01_103100</name>
</gene>
<evidence type="ECO:0000313" key="1">
    <source>
        <dbReference type="EMBL" id="PWW06199.1"/>
    </source>
</evidence>
<accession>A0A2V2Z0U6</accession>
<dbReference type="InterPro" id="IPR052767">
    <property type="entry name" value="Bact_com_dev_regulator"/>
</dbReference>
<dbReference type="InterPro" id="IPR010368">
    <property type="entry name" value="Com_YlbF"/>
</dbReference>
<dbReference type="InterPro" id="IPR023378">
    <property type="entry name" value="YheA/YmcA-like_dom_sf"/>
</dbReference>
<dbReference type="PANTHER" id="PTHR38448">
    <property type="entry name" value="REGULATORY PROTEIN YLBF-RELATED"/>
    <property type="match status" value="1"/>
</dbReference>
<name>A0A2V2Z0U6_9BACL</name>
<protein>
    <submittedName>
        <fullName evidence="1">Cell fate (Sporulation/competence/biofilm development) regulator YlbF (YheA/YmcA/DUF963 family)</fullName>
    </submittedName>
</protein>
<keyword evidence="2" id="KW-1185">Reference proteome</keyword>
<evidence type="ECO:0000313" key="2">
    <source>
        <dbReference type="Proteomes" id="UP000246635"/>
    </source>
</evidence>
<comment type="caution">
    <text evidence="1">The sequence shown here is derived from an EMBL/GenBank/DDBJ whole genome shotgun (WGS) entry which is preliminary data.</text>
</comment>